<name>A0AAE1ACS8_9GAST</name>
<evidence type="ECO:0000313" key="1">
    <source>
        <dbReference type="EMBL" id="KAK3785242.1"/>
    </source>
</evidence>
<dbReference type="EMBL" id="JAWDGP010002150">
    <property type="protein sequence ID" value="KAK3785242.1"/>
    <property type="molecule type" value="Genomic_DNA"/>
</dbReference>
<dbReference type="AlphaFoldDB" id="A0AAE1ACS8"/>
<evidence type="ECO:0000313" key="2">
    <source>
        <dbReference type="Proteomes" id="UP001283361"/>
    </source>
</evidence>
<sequence>MVNKRFCISLNSCADGTGFTPVSSKQPFQSAGRALLPRNLNMWNEKNGLLKSERLISQSLELEVLNSINLIIWCWGRTIML</sequence>
<dbReference type="Proteomes" id="UP001283361">
    <property type="component" value="Unassembled WGS sequence"/>
</dbReference>
<protein>
    <submittedName>
        <fullName evidence="1">Uncharacterized protein</fullName>
    </submittedName>
</protein>
<organism evidence="1 2">
    <name type="scientific">Elysia crispata</name>
    <name type="common">lettuce slug</name>
    <dbReference type="NCBI Taxonomy" id="231223"/>
    <lineage>
        <taxon>Eukaryota</taxon>
        <taxon>Metazoa</taxon>
        <taxon>Spiralia</taxon>
        <taxon>Lophotrochozoa</taxon>
        <taxon>Mollusca</taxon>
        <taxon>Gastropoda</taxon>
        <taxon>Heterobranchia</taxon>
        <taxon>Euthyneura</taxon>
        <taxon>Panpulmonata</taxon>
        <taxon>Sacoglossa</taxon>
        <taxon>Placobranchoidea</taxon>
        <taxon>Plakobranchidae</taxon>
        <taxon>Elysia</taxon>
    </lineage>
</organism>
<proteinExistence type="predicted"/>
<reference evidence="1" key="1">
    <citation type="journal article" date="2023" name="G3 (Bethesda)">
        <title>A reference genome for the long-term kleptoplast-retaining sea slug Elysia crispata morphotype clarki.</title>
        <authorList>
            <person name="Eastman K.E."/>
            <person name="Pendleton A.L."/>
            <person name="Shaikh M.A."/>
            <person name="Suttiyut T."/>
            <person name="Ogas R."/>
            <person name="Tomko P."/>
            <person name="Gavelis G."/>
            <person name="Widhalm J.R."/>
            <person name="Wisecaver J.H."/>
        </authorList>
    </citation>
    <scope>NUCLEOTIDE SEQUENCE</scope>
    <source>
        <strain evidence="1">ECLA1</strain>
    </source>
</reference>
<gene>
    <name evidence="1" type="ORF">RRG08_036778</name>
</gene>
<comment type="caution">
    <text evidence="1">The sequence shown here is derived from an EMBL/GenBank/DDBJ whole genome shotgun (WGS) entry which is preliminary data.</text>
</comment>
<accession>A0AAE1ACS8</accession>
<keyword evidence="2" id="KW-1185">Reference proteome</keyword>